<dbReference type="Proteomes" id="UP001430356">
    <property type="component" value="Unassembled WGS sequence"/>
</dbReference>
<sequence length="220" mass="24453">MQSEGVYTKRVDVPPQQPDQQGGAAPARESDVYLQPKAPPPPGSYGQGKGAGYPQSARVHPGEPSRDVHYTAAGDPSDVPINLTTARYRHRPWHYSLCVCCQDMDSCCESWWCLCCQLSRQCNMLVSNSKEIHWPYCLLMTFVDLCTGYSIVTCLFAMETRRLARERYGVKGSCCGDCCASWCCRSCSTQQVLLEMTVMNDFPGATCYTAVQQPTSSRMV</sequence>
<protein>
    <submittedName>
        <fullName evidence="2">Ama1 protein</fullName>
    </submittedName>
</protein>
<dbReference type="Pfam" id="PF04749">
    <property type="entry name" value="PLAC8"/>
    <property type="match status" value="1"/>
</dbReference>
<dbReference type="AlphaFoldDB" id="A0AAW0EJL6"/>
<evidence type="ECO:0000313" key="3">
    <source>
        <dbReference type="Proteomes" id="UP001430356"/>
    </source>
</evidence>
<feature type="compositionally biased region" description="Basic and acidic residues" evidence="1">
    <location>
        <begin position="60"/>
        <end position="69"/>
    </location>
</feature>
<dbReference type="NCBIfam" id="TIGR01571">
    <property type="entry name" value="A_thal_Cys_rich"/>
    <property type="match status" value="1"/>
</dbReference>
<gene>
    <name evidence="2" type="ORF">NESM_000340600</name>
</gene>
<dbReference type="PANTHER" id="PTHR15907">
    <property type="entry name" value="DUF614 FAMILY PROTEIN-RELATED"/>
    <property type="match status" value="1"/>
</dbReference>
<feature type="region of interest" description="Disordered" evidence="1">
    <location>
        <begin position="1"/>
        <end position="74"/>
    </location>
</feature>
<dbReference type="InterPro" id="IPR006461">
    <property type="entry name" value="PLAC_motif_containing"/>
</dbReference>
<organism evidence="2 3">
    <name type="scientific">Novymonas esmeraldas</name>
    <dbReference type="NCBI Taxonomy" id="1808958"/>
    <lineage>
        <taxon>Eukaryota</taxon>
        <taxon>Discoba</taxon>
        <taxon>Euglenozoa</taxon>
        <taxon>Kinetoplastea</taxon>
        <taxon>Metakinetoplastina</taxon>
        <taxon>Trypanosomatida</taxon>
        <taxon>Trypanosomatidae</taxon>
        <taxon>Novymonas</taxon>
    </lineage>
</organism>
<comment type="caution">
    <text evidence="2">The sequence shown here is derived from an EMBL/GenBank/DDBJ whole genome shotgun (WGS) entry which is preliminary data.</text>
</comment>
<dbReference type="EMBL" id="JAECZO010000033">
    <property type="protein sequence ID" value="KAK7194258.1"/>
    <property type="molecule type" value="Genomic_DNA"/>
</dbReference>
<evidence type="ECO:0000256" key="1">
    <source>
        <dbReference type="SAM" id="MobiDB-lite"/>
    </source>
</evidence>
<reference evidence="2 3" key="1">
    <citation type="journal article" date="2021" name="MBio">
        <title>A New Model Trypanosomatid, Novymonas esmeraldas: Genomic Perception of Its 'Candidatus Pandoraea novymonadis' Endosymbiont.</title>
        <authorList>
            <person name="Zakharova A."/>
            <person name="Saura A."/>
            <person name="Butenko A."/>
            <person name="Podesvova L."/>
            <person name="Warmusova S."/>
            <person name="Kostygov A.Y."/>
            <person name="Nenarokova A."/>
            <person name="Lukes J."/>
            <person name="Opperdoes F.R."/>
            <person name="Yurchenko V."/>
        </authorList>
    </citation>
    <scope>NUCLEOTIDE SEQUENCE [LARGE SCALE GENOMIC DNA]</scope>
    <source>
        <strain evidence="2 3">E262AT.01</strain>
    </source>
</reference>
<proteinExistence type="predicted"/>
<accession>A0AAW0EJL6</accession>
<name>A0AAW0EJL6_9TRYP</name>
<keyword evidence="3" id="KW-1185">Reference proteome</keyword>
<evidence type="ECO:0000313" key="2">
    <source>
        <dbReference type="EMBL" id="KAK7194258.1"/>
    </source>
</evidence>